<comment type="subcellular location">
    <subcellularLocation>
        <location evidence="8">Cell membrane</location>
        <topology evidence="8">Multi-pass membrane protein</topology>
    </subcellularLocation>
    <subcellularLocation>
        <location evidence="1">Membrane</location>
        <topology evidence="1">Multi-pass membrane protein</topology>
    </subcellularLocation>
</comment>
<feature type="transmembrane region" description="Helical" evidence="8">
    <location>
        <begin position="200"/>
        <end position="220"/>
    </location>
</feature>
<feature type="transmembrane region" description="Helical" evidence="8">
    <location>
        <begin position="387"/>
        <end position="404"/>
    </location>
</feature>
<feature type="transmembrane region" description="Helical" evidence="8">
    <location>
        <begin position="416"/>
        <end position="435"/>
    </location>
</feature>
<dbReference type="Proteomes" id="UP000076874">
    <property type="component" value="Unassembled WGS sequence"/>
</dbReference>
<feature type="transmembrane region" description="Helical" evidence="8">
    <location>
        <begin position="169"/>
        <end position="188"/>
    </location>
</feature>
<evidence type="ECO:0000259" key="9">
    <source>
        <dbReference type="PROSITE" id="PS50850"/>
    </source>
</evidence>
<evidence type="ECO:0000256" key="4">
    <source>
        <dbReference type="ARBA" id="ARBA00022692"/>
    </source>
</evidence>
<comment type="caution">
    <text evidence="10">The sequence shown here is derived from an EMBL/GenBank/DDBJ whole genome shotgun (WGS) entry which is preliminary data.</text>
</comment>
<reference evidence="10 11" key="1">
    <citation type="journal article" date="2016" name="Genome Biol. Evol.">
        <title>Divergent and convergent evolution of fungal pathogenicity.</title>
        <authorList>
            <person name="Shang Y."/>
            <person name="Xiao G."/>
            <person name="Zheng P."/>
            <person name="Cen K."/>
            <person name="Zhan S."/>
            <person name="Wang C."/>
        </authorList>
    </citation>
    <scope>NUCLEOTIDE SEQUENCE [LARGE SCALE GENOMIC DNA]</scope>
    <source>
        <strain evidence="10 11">RCEF 264</strain>
    </source>
</reference>
<evidence type="ECO:0000256" key="8">
    <source>
        <dbReference type="RuleBase" id="RU366033"/>
    </source>
</evidence>
<evidence type="ECO:0000256" key="3">
    <source>
        <dbReference type="ARBA" id="ARBA00022448"/>
    </source>
</evidence>
<evidence type="ECO:0000256" key="5">
    <source>
        <dbReference type="ARBA" id="ARBA00022989"/>
    </source>
</evidence>
<dbReference type="OrthoDB" id="434240at2759"/>
<feature type="transmembrane region" description="Helical" evidence="8">
    <location>
        <begin position="341"/>
        <end position="363"/>
    </location>
</feature>
<evidence type="ECO:0000256" key="6">
    <source>
        <dbReference type="ARBA" id="ARBA00023063"/>
    </source>
</evidence>
<dbReference type="AlphaFoldDB" id="A0A167P4D7"/>
<dbReference type="InterPro" id="IPR011701">
    <property type="entry name" value="MFS"/>
</dbReference>
<evidence type="ECO:0000256" key="7">
    <source>
        <dbReference type="ARBA" id="ARBA00023136"/>
    </source>
</evidence>
<feature type="transmembrane region" description="Helical" evidence="8">
    <location>
        <begin position="71"/>
        <end position="91"/>
    </location>
</feature>
<feature type="domain" description="Major facilitator superfamily (MFS) profile" evidence="9">
    <location>
        <begin position="37"/>
        <end position="498"/>
    </location>
</feature>
<dbReference type="PANTHER" id="PTHR23515">
    <property type="entry name" value="HIGH-AFFINITY NITRATE TRANSPORTER 2.3"/>
    <property type="match status" value="1"/>
</dbReference>
<dbReference type="GO" id="GO:0015113">
    <property type="term" value="F:nitrite transmembrane transporter activity"/>
    <property type="evidence" value="ECO:0007669"/>
    <property type="project" value="InterPro"/>
</dbReference>
<dbReference type="STRING" id="1081102.A0A167P4D7"/>
<keyword evidence="8" id="KW-1003">Cell membrane</keyword>
<dbReference type="InterPro" id="IPR020846">
    <property type="entry name" value="MFS_dom"/>
</dbReference>
<keyword evidence="4 8" id="KW-0812">Transmembrane</keyword>
<name>A0A167P4D7_9HYPO</name>
<dbReference type="PROSITE" id="PS50850">
    <property type="entry name" value="MFS"/>
    <property type="match status" value="1"/>
</dbReference>
<dbReference type="Gene3D" id="1.20.1250.20">
    <property type="entry name" value="MFS general substrate transporter like domains"/>
    <property type="match status" value="2"/>
</dbReference>
<dbReference type="SUPFAM" id="SSF103473">
    <property type="entry name" value="MFS general substrate transporter"/>
    <property type="match status" value="1"/>
</dbReference>
<dbReference type="InterPro" id="IPR036259">
    <property type="entry name" value="MFS_trans_sf"/>
</dbReference>
<dbReference type="EMBL" id="AZHD01000017">
    <property type="protein sequence ID" value="OAA56276.1"/>
    <property type="molecule type" value="Genomic_DNA"/>
</dbReference>
<dbReference type="GO" id="GO:0042128">
    <property type="term" value="P:nitrate assimilation"/>
    <property type="evidence" value="ECO:0007669"/>
    <property type="project" value="UniProtKB-UniRule"/>
</dbReference>
<keyword evidence="3 8" id="KW-0813">Transport</keyword>
<keyword evidence="7 8" id="KW-0472">Membrane</keyword>
<keyword evidence="5 8" id="KW-1133">Transmembrane helix</keyword>
<dbReference type="InterPro" id="IPR004737">
    <property type="entry name" value="NO3_transporter_NarK/NarU-like"/>
</dbReference>
<dbReference type="GO" id="GO:0015112">
    <property type="term" value="F:nitrate transmembrane transporter activity"/>
    <property type="evidence" value="ECO:0007669"/>
    <property type="project" value="UniProtKB-UniRule"/>
</dbReference>
<feature type="transmembrane region" description="Helical" evidence="8">
    <location>
        <begin position="103"/>
        <end position="122"/>
    </location>
</feature>
<accession>A0A167P4D7</accession>
<evidence type="ECO:0000256" key="2">
    <source>
        <dbReference type="ARBA" id="ARBA00008432"/>
    </source>
</evidence>
<feature type="transmembrane region" description="Helical" evidence="8">
    <location>
        <begin position="476"/>
        <end position="496"/>
    </location>
</feature>
<dbReference type="FunFam" id="1.20.1250.20:FF:000382">
    <property type="entry name" value="Nitrate transporter CrnA"/>
    <property type="match status" value="1"/>
</dbReference>
<feature type="transmembrane region" description="Helical" evidence="8">
    <location>
        <begin position="129"/>
        <end position="149"/>
    </location>
</feature>
<comment type="similarity">
    <text evidence="2 8">Belongs to the major facilitator superfamily. Nitrate/nitrite porter (TC 2.A.1.8) family.</text>
</comment>
<sequence length="504" mass="53665">MAVDNLIVLFQAPRVNPTTQKAHSVPIFNPLDRYGRVFFFSWFGFMTAFLSWFAFPPLLTITIKNDLHMTAADVANSNIVALLATLVVRMVSGPLCDRFGPRYVFAGILLSGAIPTALAGLVKDANGLIALRFFVGILGATFVPCQVWTTGFFDKNVVGTANALSAGWGNVGGGVAYFVMPAVFNSLVRARGLSDHVAWRVAYIVPFILITAVAIAMLLLCDDTPTGKWSERHLVIQGQSVTPPAASSVDRVVQVSGRDDSLFKGQPPKKEVDATVELAGSEPDVDIVVATSEMVVTPTLREALSVIFSLQSLAVAAPYACSFGAELVIDSNLGSYYYRNFPYLGQTGSSSWAAMFGLLNVFFRPAGGLLGDCIYTHTGSVWGKKTWMTFLGVVAGAFEMAIGLSDPHRQSTMFGLMVGLAFFMEAANGAVFAVVPHVHPFANGIVSGLVGASGNLGGIVFAVIFRYNGTAYAKSLWIMGVVSMGANVAVAFIKPIPKGQVGGR</sequence>
<feature type="transmembrane region" description="Helical" evidence="8">
    <location>
        <begin position="441"/>
        <end position="464"/>
    </location>
</feature>
<feature type="transmembrane region" description="Helical" evidence="8">
    <location>
        <begin position="303"/>
        <end position="329"/>
    </location>
</feature>
<evidence type="ECO:0000313" key="11">
    <source>
        <dbReference type="Proteomes" id="UP000076874"/>
    </source>
</evidence>
<proteinExistence type="inferred from homology"/>
<dbReference type="GO" id="GO:0005886">
    <property type="term" value="C:plasma membrane"/>
    <property type="evidence" value="ECO:0007669"/>
    <property type="project" value="UniProtKB-SubCell"/>
</dbReference>
<protein>
    <recommendedName>
        <fullName evidence="8">Nitrate/nitrite transporter</fullName>
    </recommendedName>
</protein>
<dbReference type="InterPro" id="IPR044772">
    <property type="entry name" value="NO3_transporter"/>
</dbReference>
<dbReference type="NCBIfam" id="TIGR00886">
    <property type="entry name" value="2A0108"/>
    <property type="match status" value="1"/>
</dbReference>
<organism evidence="10 11">
    <name type="scientific">Niveomyces insectorum RCEF 264</name>
    <dbReference type="NCBI Taxonomy" id="1081102"/>
    <lineage>
        <taxon>Eukaryota</taxon>
        <taxon>Fungi</taxon>
        <taxon>Dikarya</taxon>
        <taxon>Ascomycota</taxon>
        <taxon>Pezizomycotina</taxon>
        <taxon>Sordariomycetes</taxon>
        <taxon>Hypocreomycetidae</taxon>
        <taxon>Hypocreales</taxon>
        <taxon>Cordycipitaceae</taxon>
        <taxon>Niveomyces</taxon>
    </lineage>
</organism>
<dbReference type="CDD" id="cd17341">
    <property type="entry name" value="MFS_NRT2_like"/>
    <property type="match status" value="1"/>
</dbReference>
<feature type="transmembrane region" description="Helical" evidence="8">
    <location>
        <begin position="39"/>
        <end position="59"/>
    </location>
</feature>
<evidence type="ECO:0000313" key="10">
    <source>
        <dbReference type="EMBL" id="OAA56276.1"/>
    </source>
</evidence>
<keyword evidence="11" id="KW-1185">Reference proteome</keyword>
<dbReference type="Pfam" id="PF07690">
    <property type="entry name" value="MFS_1"/>
    <property type="match status" value="1"/>
</dbReference>
<keyword evidence="6 8" id="KW-0534">Nitrate assimilation</keyword>
<gene>
    <name evidence="10" type="ORF">SPI_07887</name>
</gene>
<evidence type="ECO:0000256" key="1">
    <source>
        <dbReference type="ARBA" id="ARBA00004141"/>
    </source>
</evidence>